<keyword evidence="1" id="KW-0507">mRNA processing</keyword>
<accession>A0A0C2ZCZ6</accession>
<dbReference type="GO" id="GO:0003676">
    <property type="term" value="F:nucleic acid binding"/>
    <property type="evidence" value="ECO:0007669"/>
    <property type="project" value="InterPro"/>
</dbReference>
<organism evidence="2 3">
    <name type="scientific">Scleroderma citrinum Foug A</name>
    <dbReference type="NCBI Taxonomy" id="1036808"/>
    <lineage>
        <taxon>Eukaryota</taxon>
        <taxon>Fungi</taxon>
        <taxon>Dikarya</taxon>
        <taxon>Basidiomycota</taxon>
        <taxon>Agaricomycotina</taxon>
        <taxon>Agaricomycetes</taxon>
        <taxon>Agaricomycetidae</taxon>
        <taxon>Boletales</taxon>
        <taxon>Sclerodermatineae</taxon>
        <taxon>Sclerodermataceae</taxon>
        <taxon>Scleroderma</taxon>
    </lineage>
</organism>
<dbReference type="HOGENOM" id="CLU_011693_2_1_1"/>
<sequence>MDWEGAVQQLIQNQQNFGQAFAQFLTHQANVSPAGPLPAKKIVVTPEAYNGSPQKFHEWWSKVKVWITTTHATATNEQKAVAVYSCLEGPRAGRFAQVRLDECMAAGAWPTWAALQAEIEAFFLPGNNKDECPNEYAKDLLERVVSRKILEQVYMQGLDRTTWLRVREAVRTVGRAQALFLINMTSPTRYFSTNHYTSSGTSSGSGAPMDIGTANTRSPRGRGIQCYNCQGFGHISCECTQPQRAQQQSPQQGRAVQPWLDPHNDDERVKAVRGMSFAEMHDYFKNLKD</sequence>
<dbReference type="SUPFAM" id="SSF57756">
    <property type="entry name" value="Retrovirus zinc finger-like domains"/>
    <property type="match status" value="1"/>
</dbReference>
<dbReference type="STRING" id="1036808.A0A0C2ZCZ6"/>
<protein>
    <recommendedName>
        <fullName evidence="4">CCHC-type domain-containing protein</fullName>
    </recommendedName>
</protein>
<reference evidence="3" key="2">
    <citation type="submission" date="2015-01" db="EMBL/GenBank/DDBJ databases">
        <title>Evolutionary Origins and Diversification of the Mycorrhizal Mutualists.</title>
        <authorList>
            <consortium name="DOE Joint Genome Institute"/>
            <consortium name="Mycorrhizal Genomics Consortium"/>
            <person name="Kohler A."/>
            <person name="Kuo A."/>
            <person name="Nagy L.G."/>
            <person name="Floudas D."/>
            <person name="Copeland A."/>
            <person name="Barry K.W."/>
            <person name="Cichocki N."/>
            <person name="Veneault-Fourrey C."/>
            <person name="LaButti K."/>
            <person name="Lindquist E.A."/>
            <person name="Lipzen A."/>
            <person name="Lundell T."/>
            <person name="Morin E."/>
            <person name="Murat C."/>
            <person name="Riley R."/>
            <person name="Ohm R."/>
            <person name="Sun H."/>
            <person name="Tunlid A."/>
            <person name="Henrissat B."/>
            <person name="Grigoriev I.V."/>
            <person name="Hibbett D.S."/>
            <person name="Martin F."/>
        </authorList>
    </citation>
    <scope>NUCLEOTIDE SEQUENCE [LARGE SCALE GENOMIC DNA]</scope>
    <source>
        <strain evidence="3">Foug A</strain>
    </source>
</reference>
<dbReference type="InterPro" id="IPR036875">
    <property type="entry name" value="Znf_CCHC_sf"/>
</dbReference>
<evidence type="ECO:0000313" key="3">
    <source>
        <dbReference type="Proteomes" id="UP000053989"/>
    </source>
</evidence>
<dbReference type="Proteomes" id="UP000053989">
    <property type="component" value="Unassembled WGS sequence"/>
</dbReference>
<proteinExistence type="predicted"/>
<dbReference type="AlphaFoldDB" id="A0A0C2ZCZ6"/>
<name>A0A0C2ZCZ6_9AGAM</name>
<dbReference type="GO" id="GO:0006397">
    <property type="term" value="P:mRNA processing"/>
    <property type="evidence" value="ECO:0007669"/>
    <property type="project" value="UniProtKB-KW"/>
</dbReference>
<evidence type="ECO:0000313" key="2">
    <source>
        <dbReference type="EMBL" id="KIM59653.1"/>
    </source>
</evidence>
<keyword evidence="3" id="KW-1185">Reference proteome</keyword>
<dbReference type="OrthoDB" id="154361at2759"/>
<dbReference type="EMBL" id="KN822071">
    <property type="protein sequence ID" value="KIM59653.1"/>
    <property type="molecule type" value="Genomic_DNA"/>
</dbReference>
<dbReference type="GO" id="GO:0008270">
    <property type="term" value="F:zinc ion binding"/>
    <property type="evidence" value="ECO:0007669"/>
    <property type="project" value="InterPro"/>
</dbReference>
<reference evidence="2 3" key="1">
    <citation type="submission" date="2014-04" db="EMBL/GenBank/DDBJ databases">
        <authorList>
            <consortium name="DOE Joint Genome Institute"/>
            <person name="Kuo A."/>
            <person name="Kohler A."/>
            <person name="Nagy L.G."/>
            <person name="Floudas D."/>
            <person name="Copeland A."/>
            <person name="Barry K.W."/>
            <person name="Cichocki N."/>
            <person name="Veneault-Fourrey C."/>
            <person name="LaButti K."/>
            <person name="Lindquist E.A."/>
            <person name="Lipzen A."/>
            <person name="Lundell T."/>
            <person name="Morin E."/>
            <person name="Murat C."/>
            <person name="Sun H."/>
            <person name="Tunlid A."/>
            <person name="Henrissat B."/>
            <person name="Grigoriev I.V."/>
            <person name="Hibbett D.S."/>
            <person name="Martin F."/>
            <person name="Nordberg H.P."/>
            <person name="Cantor M.N."/>
            <person name="Hua S.X."/>
        </authorList>
    </citation>
    <scope>NUCLEOTIDE SEQUENCE [LARGE SCALE GENOMIC DNA]</scope>
    <source>
        <strain evidence="2 3">Foug A</strain>
    </source>
</reference>
<dbReference type="InParanoid" id="A0A0C2ZCZ6"/>
<gene>
    <name evidence="2" type="ORF">SCLCIDRAFT_27191</name>
</gene>
<evidence type="ECO:0008006" key="4">
    <source>
        <dbReference type="Google" id="ProtNLM"/>
    </source>
</evidence>
<dbReference type="Gene3D" id="4.10.60.10">
    <property type="entry name" value="Zinc finger, CCHC-type"/>
    <property type="match status" value="1"/>
</dbReference>
<evidence type="ECO:0000256" key="1">
    <source>
        <dbReference type="ARBA" id="ARBA00022664"/>
    </source>
</evidence>